<evidence type="ECO:0000313" key="3">
    <source>
        <dbReference type="Proteomes" id="UP000256645"/>
    </source>
</evidence>
<gene>
    <name evidence="2" type="ORF">BP6252_13568</name>
</gene>
<evidence type="ECO:0000313" key="2">
    <source>
        <dbReference type="EMBL" id="RDW58157.1"/>
    </source>
</evidence>
<feature type="compositionally biased region" description="Acidic residues" evidence="1">
    <location>
        <begin position="12"/>
        <end position="23"/>
    </location>
</feature>
<feature type="region of interest" description="Disordered" evidence="1">
    <location>
        <begin position="57"/>
        <end position="116"/>
    </location>
</feature>
<keyword evidence="3" id="KW-1185">Reference proteome</keyword>
<reference evidence="2 3" key="1">
    <citation type="journal article" date="2018" name="IMA Fungus">
        <title>IMA Genome-F 9: Draft genome sequence of Annulohypoxylon stygium, Aspergillus mulundensis, Berkeleyomyces basicola (syn. Thielaviopsis basicola), Ceratocystis smalleyi, two Cercospora beticola strains, Coleophoma cylindrospora, Fusarium fracticaudum, Phialophora cf. hyalina, and Morchella septimelata.</title>
        <authorList>
            <person name="Wingfield B.D."/>
            <person name="Bills G.F."/>
            <person name="Dong Y."/>
            <person name="Huang W."/>
            <person name="Nel W.J."/>
            <person name="Swalarsk-Parry B.S."/>
            <person name="Vaghefi N."/>
            <person name="Wilken P.M."/>
            <person name="An Z."/>
            <person name="de Beer Z.W."/>
            <person name="De Vos L."/>
            <person name="Chen L."/>
            <person name="Duong T.A."/>
            <person name="Gao Y."/>
            <person name="Hammerbacher A."/>
            <person name="Kikkert J.R."/>
            <person name="Li Y."/>
            <person name="Li H."/>
            <person name="Li K."/>
            <person name="Li Q."/>
            <person name="Liu X."/>
            <person name="Ma X."/>
            <person name="Naidoo K."/>
            <person name="Pethybridge S.J."/>
            <person name="Sun J."/>
            <person name="Steenkamp E.T."/>
            <person name="van der Nest M.A."/>
            <person name="van Wyk S."/>
            <person name="Wingfield M.J."/>
            <person name="Xiong C."/>
            <person name="Yue Q."/>
            <person name="Zhang X."/>
        </authorList>
    </citation>
    <scope>NUCLEOTIDE SEQUENCE [LARGE SCALE GENOMIC DNA]</scope>
    <source>
        <strain evidence="2 3">BP6252</strain>
    </source>
</reference>
<proteinExistence type="predicted"/>
<organism evidence="2 3">
    <name type="scientific">Coleophoma cylindrospora</name>
    <dbReference type="NCBI Taxonomy" id="1849047"/>
    <lineage>
        <taxon>Eukaryota</taxon>
        <taxon>Fungi</taxon>
        <taxon>Dikarya</taxon>
        <taxon>Ascomycota</taxon>
        <taxon>Pezizomycotina</taxon>
        <taxon>Leotiomycetes</taxon>
        <taxon>Helotiales</taxon>
        <taxon>Dermateaceae</taxon>
        <taxon>Coleophoma</taxon>
    </lineage>
</organism>
<comment type="caution">
    <text evidence="2">The sequence shown here is derived from an EMBL/GenBank/DDBJ whole genome shotgun (WGS) entry which is preliminary data.</text>
</comment>
<accession>A0A3D8Q919</accession>
<feature type="region of interest" description="Disordered" evidence="1">
    <location>
        <begin position="1"/>
        <end position="44"/>
    </location>
</feature>
<feature type="compositionally biased region" description="Polar residues" evidence="1">
    <location>
        <begin position="107"/>
        <end position="116"/>
    </location>
</feature>
<name>A0A3D8Q919_9HELO</name>
<dbReference type="EMBL" id="PDLM01000018">
    <property type="protein sequence ID" value="RDW58157.1"/>
    <property type="molecule type" value="Genomic_DNA"/>
</dbReference>
<feature type="compositionally biased region" description="Polar residues" evidence="1">
    <location>
        <begin position="59"/>
        <end position="81"/>
    </location>
</feature>
<dbReference type="OrthoDB" id="10316793at2759"/>
<sequence>MGQIYSMREDNDTMEEILNESEGDNSHLRSKAQIHSSSSNRALLDSAEITYAETKSLELATTASLDPIERNTTSRSKSKSPNRAADSSLLRERSDHTATGVKENVESHTTNSTSTQLAESTADYAWLAQQALKLFELPQDDMVHDPTLEPTDPTPVTHDQGVVTDFPSALDRGTRRSFLHFHNVDLTGASSLSTMYHAPPDLSSWFEVLRSSATSRGDPNPHFPWNTPNTITQEFTDAGANMKPHPRMPWGGSKVTNWLPRGKEGAVNTKKCQPCARRKDGSPCVGTIPTCEMCMIRGYGPDRCGAIVMDE</sequence>
<dbReference type="AlphaFoldDB" id="A0A3D8Q919"/>
<evidence type="ECO:0000256" key="1">
    <source>
        <dbReference type="SAM" id="MobiDB-lite"/>
    </source>
</evidence>
<dbReference type="Proteomes" id="UP000256645">
    <property type="component" value="Unassembled WGS sequence"/>
</dbReference>
<protein>
    <submittedName>
        <fullName evidence="2">Uncharacterized protein</fullName>
    </submittedName>
</protein>